<dbReference type="GO" id="GO:0008360">
    <property type="term" value="P:regulation of cell shape"/>
    <property type="evidence" value="ECO:0007669"/>
    <property type="project" value="UniProtKB-KW"/>
</dbReference>
<dbReference type="HAMAP" id="MF_00364">
    <property type="entry name" value="NagZ"/>
    <property type="match status" value="1"/>
</dbReference>
<evidence type="ECO:0000259" key="11">
    <source>
        <dbReference type="Pfam" id="PF00933"/>
    </source>
</evidence>
<keyword evidence="2 10" id="KW-0963">Cytoplasm</keyword>
<evidence type="ECO:0000256" key="9">
    <source>
        <dbReference type="ARBA" id="ARBA00023316"/>
    </source>
</evidence>
<evidence type="ECO:0000313" key="12">
    <source>
        <dbReference type="EMBL" id="TCK46565.1"/>
    </source>
</evidence>
<comment type="caution">
    <text evidence="12">The sequence shown here is derived from an EMBL/GenBank/DDBJ whole genome shotgun (WGS) entry which is preliminary data.</text>
</comment>
<dbReference type="OrthoDB" id="9786661at2"/>
<dbReference type="GO" id="GO:0009252">
    <property type="term" value="P:peptidoglycan biosynthetic process"/>
    <property type="evidence" value="ECO:0007669"/>
    <property type="project" value="UniProtKB-KW"/>
</dbReference>
<evidence type="ECO:0000313" key="13">
    <source>
        <dbReference type="Proteomes" id="UP000295565"/>
    </source>
</evidence>
<accession>A0A4R1J913</accession>
<evidence type="ECO:0000256" key="6">
    <source>
        <dbReference type="ARBA" id="ARBA00022984"/>
    </source>
</evidence>
<dbReference type="PANTHER" id="PTHR30480">
    <property type="entry name" value="BETA-HEXOSAMINIDASE-RELATED"/>
    <property type="match status" value="1"/>
</dbReference>
<dbReference type="SUPFAM" id="SSF51445">
    <property type="entry name" value="(Trans)glycosidases"/>
    <property type="match status" value="1"/>
</dbReference>
<keyword evidence="9 10" id="KW-0961">Cell wall biogenesis/degradation</keyword>
<dbReference type="AlphaFoldDB" id="A0A4R1J913"/>
<evidence type="ECO:0000256" key="10">
    <source>
        <dbReference type="HAMAP-Rule" id="MF_00364"/>
    </source>
</evidence>
<feature type="binding site" evidence="10">
    <location>
        <position position="70"/>
    </location>
    <ligand>
        <name>substrate</name>
    </ligand>
</feature>
<dbReference type="EMBL" id="SMGD01000018">
    <property type="protein sequence ID" value="TCK46565.1"/>
    <property type="molecule type" value="Genomic_DNA"/>
</dbReference>
<dbReference type="InterPro" id="IPR036962">
    <property type="entry name" value="Glyco_hydro_3_N_sf"/>
</dbReference>
<dbReference type="PANTHER" id="PTHR30480:SF13">
    <property type="entry name" value="BETA-HEXOSAMINIDASE"/>
    <property type="match status" value="1"/>
</dbReference>
<feature type="binding site" evidence="10">
    <location>
        <position position="62"/>
    </location>
    <ligand>
        <name>substrate</name>
    </ligand>
</feature>
<dbReference type="NCBIfam" id="NF003740">
    <property type="entry name" value="PRK05337.1"/>
    <property type="match status" value="1"/>
</dbReference>
<comment type="similarity">
    <text evidence="10">Belongs to the glycosyl hydrolase 3 family. NagZ subfamily.</text>
</comment>
<comment type="catalytic activity">
    <reaction evidence="1 10">
        <text>Hydrolysis of terminal non-reducing N-acetyl-D-hexosamine residues in N-acetyl-beta-D-hexosaminides.</text>
        <dbReference type="EC" id="3.2.1.52"/>
    </reaction>
</comment>
<dbReference type="Pfam" id="PF00933">
    <property type="entry name" value="Glyco_hydro_3"/>
    <property type="match status" value="1"/>
</dbReference>
<dbReference type="GO" id="GO:0051301">
    <property type="term" value="P:cell division"/>
    <property type="evidence" value="ECO:0007669"/>
    <property type="project" value="UniProtKB-KW"/>
</dbReference>
<evidence type="ECO:0000256" key="1">
    <source>
        <dbReference type="ARBA" id="ARBA00001231"/>
    </source>
</evidence>
<protein>
    <recommendedName>
        <fullName evidence="10">Beta-hexosaminidase</fullName>
        <ecNumber evidence="10">3.2.1.52</ecNumber>
    </recommendedName>
    <alternativeName>
        <fullName evidence="10">Beta-N-acetylhexosaminidase</fullName>
    </alternativeName>
    <alternativeName>
        <fullName evidence="10">N-acetyl-beta-glucosaminidase</fullName>
    </alternativeName>
</protein>
<dbReference type="Gene3D" id="3.20.20.300">
    <property type="entry name" value="Glycoside hydrolase, family 3, N-terminal domain"/>
    <property type="match status" value="1"/>
</dbReference>
<evidence type="ECO:0000256" key="8">
    <source>
        <dbReference type="ARBA" id="ARBA00023306"/>
    </source>
</evidence>
<feature type="active site" description="Proton donor/acceptor" evidence="10">
    <location>
        <position position="178"/>
    </location>
</feature>
<feature type="domain" description="Glycoside hydrolase family 3 N-terminal" evidence="11">
    <location>
        <begin position="9"/>
        <end position="302"/>
    </location>
</feature>
<name>A0A4R1J913_9GAMM</name>
<evidence type="ECO:0000256" key="2">
    <source>
        <dbReference type="ARBA" id="ARBA00022490"/>
    </source>
</evidence>
<feature type="binding site" evidence="10">
    <location>
        <begin position="165"/>
        <end position="166"/>
    </location>
    <ligand>
        <name>substrate</name>
    </ligand>
</feature>
<dbReference type="InterPro" id="IPR017853">
    <property type="entry name" value="GH"/>
</dbReference>
<proteinExistence type="inferred from homology"/>
<comment type="function">
    <text evidence="10">Plays a role in peptidoglycan recycling by cleaving the terminal beta-1,4-linked N-acetylglucosamine (GlcNAc) from peptide-linked peptidoglycan fragments, giving rise to free GlcNAc, anhydro-N-acetylmuramic acid and anhydro-N-acetylmuramic acid-linked peptides.</text>
</comment>
<keyword evidence="4 10" id="KW-0378">Hydrolase</keyword>
<dbReference type="EC" id="3.2.1.52" evidence="10"/>
<comment type="subcellular location">
    <subcellularLocation>
        <location evidence="10">Cytoplasm</location>
    </subcellularLocation>
</comment>
<feature type="active site" description="Nucleophile" evidence="10">
    <location>
        <position position="250"/>
    </location>
</feature>
<reference evidence="12 13" key="1">
    <citation type="submission" date="2019-03" db="EMBL/GenBank/DDBJ databases">
        <title>Genomic Encyclopedia of Type Strains, Phase IV (KMG-IV): sequencing the most valuable type-strain genomes for metagenomic binning, comparative biology and taxonomic classification.</title>
        <authorList>
            <person name="Goeker M."/>
        </authorList>
    </citation>
    <scope>NUCLEOTIDE SEQUENCE [LARGE SCALE GENOMIC DNA]</scope>
    <source>
        <strain evidence="12 13">DSM 18577</strain>
    </source>
</reference>
<keyword evidence="13" id="KW-1185">Reference proteome</keyword>
<feature type="binding site" evidence="10">
    <location>
        <position position="135"/>
    </location>
    <ligand>
        <name>substrate</name>
    </ligand>
</feature>
<keyword evidence="6 10" id="KW-0573">Peptidoglycan synthesis</keyword>
<dbReference type="GO" id="GO:0004563">
    <property type="term" value="F:beta-N-acetylhexosaminidase activity"/>
    <property type="evidence" value="ECO:0007669"/>
    <property type="project" value="UniProtKB-UniRule"/>
</dbReference>
<feature type="site" description="Important for catalytic activity" evidence="10">
    <location>
        <position position="176"/>
    </location>
</feature>
<dbReference type="RefSeq" id="WP_131914250.1">
    <property type="nucleotide sequence ID" value="NZ_OU594967.1"/>
</dbReference>
<evidence type="ECO:0000256" key="3">
    <source>
        <dbReference type="ARBA" id="ARBA00022618"/>
    </source>
</evidence>
<dbReference type="GO" id="GO:0071555">
    <property type="term" value="P:cell wall organization"/>
    <property type="evidence" value="ECO:0007669"/>
    <property type="project" value="UniProtKB-KW"/>
</dbReference>
<dbReference type="InterPro" id="IPR050226">
    <property type="entry name" value="NagZ_Beta-hexosaminidase"/>
</dbReference>
<comment type="pathway">
    <text evidence="10">Cell wall biogenesis; peptidoglycan recycling.</text>
</comment>
<dbReference type="InterPro" id="IPR022956">
    <property type="entry name" value="Beta_hexosaminidase_bac"/>
</dbReference>
<dbReference type="InterPro" id="IPR001764">
    <property type="entry name" value="Glyco_hydro_3_N"/>
</dbReference>
<keyword evidence="5 10" id="KW-0133">Cell shape</keyword>
<dbReference type="UniPathway" id="UPA00544"/>
<dbReference type="GO" id="GO:0005975">
    <property type="term" value="P:carbohydrate metabolic process"/>
    <property type="evidence" value="ECO:0007669"/>
    <property type="project" value="InterPro"/>
</dbReference>
<keyword evidence="8 10" id="KW-0131">Cell cycle</keyword>
<evidence type="ECO:0000256" key="5">
    <source>
        <dbReference type="ARBA" id="ARBA00022960"/>
    </source>
</evidence>
<organism evidence="12 13">
    <name type="scientific">Celerinatantimonas diazotrophica</name>
    <dbReference type="NCBI Taxonomy" id="412034"/>
    <lineage>
        <taxon>Bacteria</taxon>
        <taxon>Pseudomonadati</taxon>
        <taxon>Pseudomonadota</taxon>
        <taxon>Gammaproteobacteria</taxon>
        <taxon>Celerinatantimonadaceae</taxon>
        <taxon>Celerinatantimonas</taxon>
    </lineage>
</organism>
<keyword evidence="3 10" id="KW-0132">Cell division</keyword>
<sequence length="333" mass="37154">MGPLFLDLAGVEIDSVEREMLSHPLVAGVILFSRNYVERRQLIELVRQIRESRQEPLLVVVDQEGGRVQRFRHEFSALPAAGELASLARHHQLDPQFVCREIGWLMAGELRACDVDMSLAPVLDINGVSNVIGNRAFASDADDVIELAQNYIEGMRQWSMRCVGKHFPGHGSVQADSHVAQPVDERAFSVIEQSDLKPFSTLIKHNILDAVMPAHVIYSAVDDQPAGFSKEWINSILKENLGFNGLIFSDDLSMQAAHIAGTVLERAQLAIQAGCDLLLACNDRSASEQLLDGLDQGYCHNKALMLKPNQPSPSWYELMHCERYQFLQNLLEV</sequence>
<dbReference type="GO" id="GO:0005737">
    <property type="term" value="C:cytoplasm"/>
    <property type="evidence" value="ECO:0007669"/>
    <property type="project" value="UniProtKB-SubCell"/>
</dbReference>
<evidence type="ECO:0000256" key="7">
    <source>
        <dbReference type="ARBA" id="ARBA00023295"/>
    </source>
</evidence>
<evidence type="ECO:0000256" key="4">
    <source>
        <dbReference type="ARBA" id="ARBA00022801"/>
    </source>
</evidence>
<dbReference type="Proteomes" id="UP000295565">
    <property type="component" value="Unassembled WGS sequence"/>
</dbReference>
<dbReference type="GO" id="GO:0009254">
    <property type="term" value="P:peptidoglycan turnover"/>
    <property type="evidence" value="ECO:0007669"/>
    <property type="project" value="UniProtKB-UniRule"/>
</dbReference>
<gene>
    <name evidence="10" type="primary">nagZ</name>
    <name evidence="12" type="ORF">EV690_3515</name>
</gene>
<keyword evidence="7 10" id="KW-0326">Glycosidase</keyword>